<dbReference type="Gene3D" id="2.40.160.10">
    <property type="entry name" value="Porin"/>
    <property type="match status" value="1"/>
</dbReference>
<gene>
    <name evidence="1" type="ORF">MNBD_NITROSPINAE04-1235</name>
</gene>
<evidence type="ECO:0000313" key="1">
    <source>
        <dbReference type="EMBL" id="VAX14781.1"/>
    </source>
</evidence>
<dbReference type="EMBL" id="UOGA01000011">
    <property type="protein sequence ID" value="VAX14781.1"/>
    <property type="molecule type" value="Genomic_DNA"/>
</dbReference>
<sequence length="359" mass="38782">MRRLFVATLAMVAAVAFTPVHASANVKVSEAFQPGVQLQYWVLLDEDARYKVSGGEDQAFGFLMKRNRFSMKGKVADGMIGYKVNVEAAGSSLTLKDMFGQVNMGGGLSVRIGQYKPFTNQEAAASSKKLANIERAMVVKATAKAFYVNNNSFRDLGVQITKKIKGVGKFMLHIGNGLGAAGDGRDVGGKNSKGDVTANAFGDVAIVFGVVLNPMKGLRINASYGSNQHDNAVVGKDTKVSIDRTIYSVGGKFSMGKTGLWLEGEYINFQSGSKDAAGENEIKGYYVRAGFKATKQLEALVRYESEEVGKTNAKETTGIAVGVNYYIHKLNKLQLEWYQKDPDGGDSYSATRLAVQINI</sequence>
<dbReference type="Pfam" id="PF07396">
    <property type="entry name" value="Porin_O_P"/>
    <property type="match status" value="1"/>
</dbReference>
<evidence type="ECO:0008006" key="2">
    <source>
        <dbReference type="Google" id="ProtNLM"/>
    </source>
</evidence>
<proteinExistence type="predicted"/>
<dbReference type="SUPFAM" id="SSF56935">
    <property type="entry name" value="Porins"/>
    <property type="match status" value="1"/>
</dbReference>
<name>A0A3B1BJT2_9ZZZZ</name>
<dbReference type="InterPro" id="IPR023614">
    <property type="entry name" value="Porin_dom_sf"/>
</dbReference>
<accession>A0A3B1BJT2</accession>
<dbReference type="AlphaFoldDB" id="A0A3B1BJT2"/>
<protein>
    <recommendedName>
        <fullName evidence="2">Porin domain-containing protein</fullName>
    </recommendedName>
</protein>
<reference evidence="1" key="1">
    <citation type="submission" date="2018-06" db="EMBL/GenBank/DDBJ databases">
        <authorList>
            <person name="Zhirakovskaya E."/>
        </authorList>
    </citation>
    <scope>NUCLEOTIDE SEQUENCE</scope>
</reference>
<organism evidence="1">
    <name type="scientific">hydrothermal vent metagenome</name>
    <dbReference type="NCBI Taxonomy" id="652676"/>
    <lineage>
        <taxon>unclassified sequences</taxon>
        <taxon>metagenomes</taxon>
        <taxon>ecological metagenomes</taxon>
    </lineage>
</organism>
<dbReference type="InterPro" id="IPR010870">
    <property type="entry name" value="Porin_O/P"/>
</dbReference>